<reference evidence="2" key="1">
    <citation type="submission" date="2022-11" db="UniProtKB">
        <authorList>
            <consortium name="WormBaseParasite"/>
        </authorList>
    </citation>
    <scope>IDENTIFICATION</scope>
</reference>
<evidence type="ECO:0000313" key="1">
    <source>
        <dbReference type="Proteomes" id="UP000887579"/>
    </source>
</evidence>
<dbReference type="WBParaSite" id="ES5_v2.g12659.t1">
    <property type="protein sequence ID" value="ES5_v2.g12659.t1"/>
    <property type="gene ID" value="ES5_v2.g12659"/>
</dbReference>
<accession>A0AC34F693</accession>
<protein>
    <submittedName>
        <fullName evidence="2">C-type lectin domain-containing protein</fullName>
    </submittedName>
</protein>
<evidence type="ECO:0000313" key="2">
    <source>
        <dbReference type="WBParaSite" id="ES5_v2.g12659.t1"/>
    </source>
</evidence>
<name>A0AC34F693_9BILA</name>
<proteinExistence type="predicted"/>
<sequence length="369" mass="40728">MKFYCCIFISFQLSLILASCPNGSVEWQNGCYLFQSNATTFATATSKCISEGGQLTSIHDGLTNAILAQQGQAIFLESTVSDFWIGLTNLMPSESWTWVDNTTFDFNDWASGEPRNITEKNCAAILLTNGFWVTEECYKIKPYVCRIEKINYQTTTPTADITTTRAPFTPNQQCVSTSLNIYLNYFFDMGRVSGSLIQIYLDIITQTTAEAGVGNPTRWLSIYGANENGSTFAPLPFAQSGDLLGALGALSVDPYYSATTSSVTDDLRFYSNVLNTQLNYTATPVIVMFLNNLIDDVPASIAKMNAVKNASPKTYFMGVFFSTDPTLSQLPFDYTLNFAMPDNTAAETAVLNIFNFICTVSSMPNRFFA</sequence>
<dbReference type="Proteomes" id="UP000887579">
    <property type="component" value="Unplaced"/>
</dbReference>
<organism evidence="1 2">
    <name type="scientific">Panagrolaimus sp. ES5</name>
    <dbReference type="NCBI Taxonomy" id="591445"/>
    <lineage>
        <taxon>Eukaryota</taxon>
        <taxon>Metazoa</taxon>
        <taxon>Ecdysozoa</taxon>
        <taxon>Nematoda</taxon>
        <taxon>Chromadorea</taxon>
        <taxon>Rhabditida</taxon>
        <taxon>Tylenchina</taxon>
        <taxon>Panagrolaimomorpha</taxon>
        <taxon>Panagrolaimoidea</taxon>
        <taxon>Panagrolaimidae</taxon>
        <taxon>Panagrolaimus</taxon>
    </lineage>
</organism>